<evidence type="ECO:0000256" key="7">
    <source>
        <dbReference type="ARBA" id="ARBA00022741"/>
    </source>
</evidence>
<keyword evidence="4" id="KW-1003">Cell membrane</keyword>
<dbReference type="InterPro" id="IPR008979">
    <property type="entry name" value="Galactose-bd-like_sf"/>
</dbReference>
<dbReference type="SUPFAM" id="SSF56112">
    <property type="entry name" value="Protein kinase-like (PK-like)"/>
    <property type="match status" value="1"/>
</dbReference>
<evidence type="ECO:0000259" key="19">
    <source>
        <dbReference type="PROSITE" id="PS50022"/>
    </source>
</evidence>
<evidence type="ECO:0008006" key="22">
    <source>
        <dbReference type="Google" id="ProtNLM"/>
    </source>
</evidence>
<dbReference type="PANTHER" id="PTHR24416:SF634">
    <property type="entry name" value="DISCOIDIN DOMAIN-CONTAINING RECEPTOR TYROSINE KINASE B"/>
    <property type="match status" value="1"/>
</dbReference>
<dbReference type="PROSITE" id="PS50022">
    <property type="entry name" value="FA58C_3"/>
    <property type="match status" value="1"/>
</dbReference>
<dbReference type="GO" id="GO:0005886">
    <property type="term" value="C:plasma membrane"/>
    <property type="evidence" value="ECO:0007669"/>
    <property type="project" value="UniProtKB-SubCell"/>
</dbReference>
<evidence type="ECO:0000256" key="12">
    <source>
        <dbReference type="ARBA" id="ARBA00023170"/>
    </source>
</evidence>
<feature type="domain" description="F5/8 type C" evidence="19">
    <location>
        <begin position="24"/>
        <end position="180"/>
    </location>
</feature>
<feature type="region of interest" description="Disordered" evidence="15">
    <location>
        <begin position="536"/>
        <end position="565"/>
    </location>
</feature>
<dbReference type="InterPro" id="IPR000421">
    <property type="entry name" value="FA58C"/>
</dbReference>
<accession>A0AA39LNH1</accession>
<dbReference type="GO" id="GO:0043204">
    <property type="term" value="C:perikaryon"/>
    <property type="evidence" value="ECO:0007669"/>
    <property type="project" value="UniProtKB-SubCell"/>
</dbReference>
<dbReference type="PROSITE" id="PS01286">
    <property type="entry name" value="FA58C_2"/>
    <property type="match status" value="1"/>
</dbReference>
<dbReference type="Gene3D" id="2.60.120.260">
    <property type="entry name" value="Galactose-binding domain-like"/>
    <property type="match status" value="1"/>
</dbReference>
<dbReference type="Proteomes" id="UP001175271">
    <property type="component" value="Unassembled WGS sequence"/>
</dbReference>
<dbReference type="AlphaFoldDB" id="A0AA39LNH1"/>
<evidence type="ECO:0000256" key="11">
    <source>
        <dbReference type="ARBA" id="ARBA00023157"/>
    </source>
</evidence>
<dbReference type="PROSITE" id="PS50011">
    <property type="entry name" value="PROTEIN_KINASE_DOM"/>
    <property type="match status" value="1"/>
</dbReference>
<dbReference type="FunFam" id="2.60.120.260:FF:000007">
    <property type="entry name" value="Discoidin domain receptor tyrosine kinase 1"/>
    <property type="match status" value="1"/>
</dbReference>
<evidence type="ECO:0000256" key="2">
    <source>
        <dbReference type="ARBA" id="ARBA00004484"/>
    </source>
</evidence>
<evidence type="ECO:0000256" key="5">
    <source>
        <dbReference type="ARBA" id="ARBA00022692"/>
    </source>
</evidence>
<evidence type="ECO:0000256" key="10">
    <source>
        <dbReference type="ARBA" id="ARBA00023136"/>
    </source>
</evidence>
<dbReference type="InterPro" id="IPR000719">
    <property type="entry name" value="Prot_kinase_dom"/>
</dbReference>
<comment type="subcellular location">
    <subcellularLocation>
        <location evidence="1">Cell membrane</location>
        <topology evidence="1">Single-pass type I membrane protein</topology>
    </subcellularLocation>
    <subcellularLocation>
        <location evidence="3">Cell projection</location>
        <location evidence="3">Axon</location>
    </subcellularLocation>
    <subcellularLocation>
        <location evidence="2">Perikaryon</location>
    </subcellularLocation>
</comment>
<evidence type="ECO:0000259" key="18">
    <source>
        <dbReference type="PROSITE" id="PS50011"/>
    </source>
</evidence>
<dbReference type="GO" id="GO:0005524">
    <property type="term" value="F:ATP binding"/>
    <property type="evidence" value="ECO:0007669"/>
    <property type="project" value="UniProtKB-KW"/>
</dbReference>
<evidence type="ECO:0000256" key="13">
    <source>
        <dbReference type="ARBA" id="ARBA00023180"/>
    </source>
</evidence>
<evidence type="ECO:0000256" key="17">
    <source>
        <dbReference type="SAM" id="SignalP"/>
    </source>
</evidence>
<keyword evidence="6 17" id="KW-0732">Signal</keyword>
<dbReference type="PRINTS" id="PR00109">
    <property type="entry name" value="TYRKINASE"/>
</dbReference>
<dbReference type="SUPFAM" id="SSF49785">
    <property type="entry name" value="Galactose-binding domain-like"/>
    <property type="match status" value="1"/>
</dbReference>
<gene>
    <name evidence="20" type="ORF">QR680_017007</name>
</gene>
<keyword evidence="21" id="KW-1185">Reference proteome</keyword>
<dbReference type="InterPro" id="IPR001245">
    <property type="entry name" value="Ser-Thr/Tyr_kinase_cat_dom"/>
</dbReference>
<evidence type="ECO:0000313" key="21">
    <source>
        <dbReference type="Proteomes" id="UP001175271"/>
    </source>
</evidence>
<dbReference type="SMART" id="SM00231">
    <property type="entry name" value="FA58C"/>
    <property type="match status" value="1"/>
</dbReference>
<dbReference type="Gene3D" id="1.10.510.10">
    <property type="entry name" value="Transferase(Phosphotransferase) domain 1"/>
    <property type="match status" value="1"/>
</dbReference>
<dbReference type="PANTHER" id="PTHR24416">
    <property type="entry name" value="TYROSINE-PROTEIN KINASE RECEPTOR"/>
    <property type="match status" value="1"/>
</dbReference>
<dbReference type="GO" id="GO:0005518">
    <property type="term" value="F:collagen binding"/>
    <property type="evidence" value="ECO:0007669"/>
    <property type="project" value="TreeGrafter"/>
</dbReference>
<dbReference type="Gene3D" id="2.60.120.1190">
    <property type="match status" value="1"/>
</dbReference>
<feature type="domain" description="Protein kinase" evidence="18">
    <location>
        <begin position="618"/>
        <end position="863"/>
    </location>
</feature>
<dbReference type="InterPro" id="IPR050122">
    <property type="entry name" value="RTK"/>
</dbReference>
<evidence type="ECO:0000256" key="8">
    <source>
        <dbReference type="ARBA" id="ARBA00022840"/>
    </source>
</evidence>
<dbReference type="GO" id="GO:0038062">
    <property type="term" value="F:protein tyrosine kinase collagen receptor activity"/>
    <property type="evidence" value="ECO:0007669"/>
    <property type="project" value="TreeGrafter"/>
</dbReference>
<evidence type="ECO:0000256" key="16">
    <source>
        <dbReference type="SAM" id="Phobius"/>
    </source>
</evidence>
<reference evidence="20" key="1">
    <citation type="submission" date="2023-06" db="EMBL/GenBank/DDBJ databases">
        <title>Genomic analysis of the entomopathogenic nematode Steinernema hermaphroditum.</title>
        <authorList>
            <person name="Schwarz E.M."/>
            <person name="Heppert J.K."/>
            <person name="Baniya A."/>
            <person name="Schwartz H.T."/>
            <person name="Tan C.-H."/>
            <person name="Antoshechkin I."/>
            <person name="Sternberg P.W."/>
            <person name="Goodrich-Blair H."/>
            <person name="Dillman A.R."/>
        </authorList>
    </citation>
    <scope>NUCLEOTIDE SEQUENCE</scope>
    <source>
        <strain evidence="20">PS9179</strain>
        <tissue evidence="20">Whole animal</tissue>
    </source>
</reference>
<evidence type="ECO:0000256" key="4">
    <source>
        <dbReference type="ARBA" id="ARBA00022475"/>
    </source>
</evidence>
<dbReference type="Pfam" id="PF07714">
    <property type="entry name" value="PK_Tyr_Ser-Thr"/>
    <property type="match status" value="1"/>
</dbReference>
<feature type="signal peptide" evidence="17">
    <location>
        <begin position="1"/>
        <end position="18"/>
    </location>
</feature>
<keyword evidence="8" id="KW-0067">ATP-binding</keyword>
<comment type="caution">
    <text evidence="20">The sequence shown here is derived from an EMBL/GenBank/DDBJ whole genome shotgun (WGS) entry which is preliminary data.</text>
</comment>
<dbReference type="GO" id="GO:0030424">
    <property type="term" value="C:axon"/>
    <property type="evidence" value="ECO:0007669"/>
    <property type="project" value="UniProtKB-SubCell"/>
</dbReference>
<dbReference type="InterPro" id="IPR048525">
    <property type="entry name" value="DDR1-2_DS-like"/>
</dbReference>
<keyword evidence="13" id="KW-0325">Glycoprotein</keyword>
<dbReference type="PROSITE" id="PS01285">
    <property type="entry name" value="FA58C_1"/>
    <property type="match status" value="1"/>
</dbReference>
<protein>
    <recommendedName>
        <fullName evidence="22">Protein kinase domain-containing protein</fullName>
    </recommendedName>
</protein>
<dbReference type="Pfam" id="PF21114">
    <property type="entry name" value="DDR1-2_DS-like"/>
    <property type="match status" value="1"/>
</dbReference>
<comment type="similarity">
    <text evidence="14">Belongs to the protein kinase superfamily. Tyr protein kinase family. Insulin receptor subfamily.</text>
</comment>
<dbReference type="Pfam" id="PF00754">
    <property type="entry name" value="F5_F8_type_C"/>
    <property type="match status" value="1"/>
</dbReference>
<dbReference type="GO" id="GO:0008045">
    <property type="term" value="P:motor neuron axon guidance"/>
    <property type="evidence" value="ECO:0007669"/>
    <property type="project" value="UniProtKB-ARBA"/>
</dbReference>
<evidence type="ECO:0000256" key="9">
    <source>
        <dbReference type="ARBA" id="ARBA00022989"/>
    </source>
</evidence>
<name>A0AA39LNH1_9BILA</name>
<keyword evidence="12" id="KW-0675">Receptor</keyword>
<keyword evidence="11" id="KW-1015">Disulfide bond</keyword>
<keyword evidence="5 16" id="KW-0812">Transmembrane</keyword>
<dbReference type="GO" id="GO:0048680">
    <property type="term" value="P:positive regulation of axon regeneration"/>
    <property type="evidence" value="ECO:0007669"/>
    <property type="project" value="UniProtKB-ARBA"/>
</dbReference>
<dbReference type="Gene3D" id="3.30.200.20">
    <property type="entry name" value="Phosphorylase Kinase, domain 1"/>
    <property type="match status" value="1"/>
</dbReference>
<evidence type="ECO:0000313" key="20">
    <source>
        <dbReference type="EMBL" id="KAK0403580.1"/>
    </source>
</evidence>
<feature type="transmembrane region" description="Helical" evidence="16">
    <location>
        <begin position="401"/>
        <end position="426"/>
    </location>
</feature>
<sequence length="876" mass="97726">MIGASSLLLVFVAVASDALNLERCLEEALGFESGRIRDSQLSASSSFDLQSVGPQNSRIRTELKSGAWCPKEQASPSASSYIQVDLEATFIVRAVETQGRYGNGTGMEYPTFYYIEYQRPGSPWIRYRNRTGHQLMTGNMDTTTAVLRHLDPPIIASRVRLRPYTEQLRTVCLRWELYGCKHEDGLLFYSASHKGFRSGDEDLRDTVFEDVRPEGGESRQLRGLGALYDGFVSKENPRSAAMIGNASWIGWSHAETDGQLDFTFEFDEIRNFSEVTLYCYGVTITRVEMLFSPDGETFSLNSQILSVQRPNKTLVSWRHFPWVLPTHGRQGRFIKMSLSFSGDRFYMTEIDFSSEIAKYLVVTGVNPEVVADVQEHPILHSVGGREDAPPEGTVIYTSIGAYYILLAGLVVLLILITAVLCLLVLLRKRGPDHKIMHPYQKGNLVTTLSGNGTTSTIVTASNGHFKNNLYMSGDPMMSESTQRIMGLSSKSSSGTLNLRGSRTGTFNKDSATPSLLDFNFPPPPSSNSSGVYTFSTYDNNPRPERRPRVKASMSTLNSPIRRPYNPALRSRETLPRHLRPWPATDSSREELHYAASPIAASNSGFENSPKPQISADRLRLKHPVGEGKFTVVYLCEVTSTPGVPMAIKKLKEEDHEPARRALRSEVEILAKLDHPNIVRCLGVIGEYSVLMEYVPLGDIRQFVRREAHTLNYGSLVYMCTGIASGLKYLEQMGIVHGHLSPQSCLVETNLNIRVCAPRGACHHAQLRYSAPESIILNSWTSKSDVWSFAVAVWEILGYCRTVPHEGFSNAELVDNATAVVQQQAAERLEFDASTPKEMTDLLQECWSADPASRPRFLEIHLFLSRKNLGFTPTRPS</sequence>
<organism evidence="20 21">
    <name type="scientific">Steinernema hermaphroditum</name>
    <dbReference type="NCBI Taxonomy" id="289476"/>
    <lineage>
        <taxon>Eukaryota</taxon>
        <taxon>Metazoa</taxon>
        <taxon>Ecdysozoa</taxon>
        <taxon>Nematoda</taxon>
        <taxon>Chromadorea</taxon>
        <taxon>Rhabditida</taxon>
        <taxon>Tylenchina</taxon>
        <taxon>Panagrolaimomorpha</taxon>
        <taxon>Strongyloidoidea</taxon>
        <taxon>Steinernematidae</taxon>
        <taxon>Steinernema</taxon>
    </lineage>
</organism>
<keyword evidence="9 16" id="KW-1133">Transmembrane helix</keyword>
<feature type="chain" id="PRO_5041334692" description="Protein kinase domain-containing protein" evidence="17">
    <location>
        <begin position="19"/>
        <end position="876"/>
    </location>
</feature>
<keyword evidence="7" id="KW-0547">Nucleotide-binding</keyword>
<dbReference type="GO" id="GO:0043235">
    <property type="term" value="C:receptor complex"/>
    <property type="evidence" value="ECO:0007669"/>
    <property type="project" value="TreeGrafter"/>
</dbReference>
<evidence type="ECO:0000256" key="6">
    <source>
        <dbReference type="ARBA" id="ARBA00022729"/>
    </source>
</evidence>
<evidence type="ECO:0000256" key="14">
    <source>
        <dbReference type="ARBA" id="ARBA00061639"/>
    </source>
</evidence>
<dbReference type="InterPro" id="IPR011009">
    <property type="entry name" value="Kinase-like_dom_sf"/>
</dbReference>
<dbReference type="GO" id="GO:0051897">
    <property type="term" value="P:positive regulation of phosphatidylinositol 3-kinase/protein kinase B signal transduction"/>
    <property type="evidence" value="ECO:0007669"/>
    <property type="project" value="TreeGrafter"/>
</dbReference>
<keyword evidence="10 16" id="KW-0472">Membrane</keyword>
<dbReference type="EMBL" id="JAUCMV010000004">
    <property type="protein sequence ID" value="KAK0403580.1"/>
    <property type="molecule type" value="Genomic_DNA"/>
</dbReference>
<evidence type="ECO:0000256" key="3">
    <source>
        <dbReference type="ARBA" id="ARBA00004489"/>
    </source>
</evidence>
<proteinExistence type="inferred from homology"/>
<evidence type="ECO:0000256" key="1">
    <source>
        <dbReference type="ARBA" id="ARBA00004251"/>
    </source>
</evidence>
<evidence type="ECO:0000256" key="15">
    <source>
        <dbReference type="SAM" id="MobiDB-lite"/>
    </source>
</evidence>
<dbReference type="CDD" id="cd00057">
    <property type="entry name" value="FA58C"/>
    <property type="match status" value="1"/>
</dbReference>